<dbReference type="InterPro" id="IPR012337">
    <property type="entry name" value="RNaseH-like_sf"/>
</dbReference>
<evidence type="ECO:0000256" key="8">
    <source>
        <dbReference type="ARBA" id="ARBA00024981"/>
    </source>
</evidence>
<comment type="cofactor">
    <cofactor evidence="2">
        <name>Mg(2+)</name>
        <dbReference type="ChEBI" id="CHEBI:18420"/>
    </cofactor>
</comment>
<dbReference type="EMBL" id="NWSH01002927">
    <property type="protein sequence ID" value="PCG67277.1"/>
    <property type="molecule type" value="Genomic_DNA"/>
</dbReference>
<comment type="similarity">
    <text evidence="3">Belongs to the RNase HII family. Eukaryotic subfamily.</text>
</comment>
<evidence type="ECO:0000256" key="9">
    <source>
        <dbReference type="PROSITE-ProRule" id="PRU01319"/>
    </source>
</evidence>
<dbReference type="EC" id="3.1.26.4" evidence="10"/>
<feature type="binding site" evidence="9">
    <location>
        <position position="42"/>
    </location>
    <ligand>
        <name>a divalent metal cation</name>
        <dbReference type="ChEBI" id="CHEBI:60240"/>
    </ligand>
</feature>
<organism evidence="12">
    <name type="scientific">Heliothis virescens</name>
    <name type="common">Tobacco budworm moth</name>
    <dbReference type="NCBI Taxonomy" id="7102"/>
    <lineage>
        <taxon>Eukaryota</taxon>
        <taxon>Metazoa</taxon>
        <taxon>Ecdysozoa</taxon>
        <taxon>Arthropoda</taxon>
        <taxon>Hexapoda</taxon>
        <taxon>Insecta</taxon>
        <taxon>Pterygota</taxon>
        <taxon>Neoptera</taxon>
        <taxon>Endopterygota</taxon>
        <taxon>Lepidoptera</taxon>
        <taxon>Glossata</taxon>
        <taxon>Ditrysia</taxon>
        <taxon>Noctuoidea</taxon>
        <taxon>Noctuidae</taxon>
        <taxon>Heliothinae</taxon>
        <taxon>Heliothis</taxon>
    </lineage>
</organism>
<evidence type="ECO:0000256" key="10">
    <source>
        <dbReference type="RuleBase" id="RU003515"/>
    </source>
</evidence>
<dbReference type="CDD" id="cd07181">
    <property type="entry name" value="RNase_HII_eukaryota_like"/>
    <property type="match status" value="2"/>
</dbReference>
<dbReference type="Gene3D" id="1.10.10.460">
    <property type="entry name" value="Ribonuclease hii. Domain 2"/>
    <property type="match status" value="1"/>
</dbReference>
<dbReference type="InterPro" id="IPR004649">
    <property type="entry name" value="RNase_H2_suA"/>
</dbReference>
<feature type="domain" description="RNase H type-2" evidence="11">
    <location>
        <begin position="253"/>
        <end position="479"/>
    </location>
</feature>
<dbReference type="AlphaFoldDB" id="A0A2A4J560"/>
<dbReference type="FunFam" id="3.30.420.10:FF:000016">
    <property type="entry name" value="Ribonuclease"/>
    <property type="match status" value="2"/>
</dbReference>
<comment type="function">
    <text evidence="10">Endonuclease that specifically degrades the RNA of RNA-DNA hybrids.</text>
</comment>
<dbReference type="GO" id="GO:0006298">
    <property type="term" value="P:mismatch repair"/>
    <property type="evidence" value="ECO:0007669"/>
    <property type="project" value="TreeGrafter"/>
</dbReference>
<proteinExistence type="inferred from homology"/>
<dbReference type="GO" id="GO:0004523">
    <property type="term" value="F:RNA-DNA hybrid ribonuclease activity"/>
    <property type="evidence" value="ECO:0007669"/>
    <property type="project" value="UniProtKB-UniRule"/>
</dbReference>
<accession>A0A2A4J560</accession>
<dbReference type="GO" id="GO:0003723">
    <property type="term" value="F:RNA binding"/>
    <property type="evidence" value="ECO:0007669"/>
    <property type="project" value="UniProtKB-UniRule"/>
</dbReference>
<feature type="binding site" evidence="9">
    <location>
        <position position="153"/>
    </location>
    <ligand>
        <name>a divalent metal cation</name>
        <dbReference type="ChEBI" id="CHEBI:60240"/>
    </ligand>
</feature>
<dbReference type="PANTHER" id="PTHR10954">
    <property type="entry name" value="RIBONUCLEASE H2 SUBUNIT A"/>
    <property type="match status" value="1"/>
</dbReference>
<dbReference type="PROSITE" id="PS51975">
    <property type="entry name" value="RNASE_H_2"/>
    <property type="match status" value="2"/>
</dbReference>
<evidence type="ECO:0000256" key="7">
    <source>
        <dbReference type="ARBA" id="ARBA00022801"/>
    </source>
</evidence>
<gene>
    <name evidence="12" type="ORF">B5V51_6625</name>
</gene>
<evidence type="ECO:0000256" key="4">
    <source>
        <dbReference type="ARBA" id="ARBA00022722"/>
    </source>
</evidence>
<feature type="domain" description="RNase H type-2" evidence="11">
    <location>
        <begin position="36"/>
        <end position="261"/>
    </location>
</feature>
<dbReference type="STRING" id="7102.A0A2A4J560"/>
<evidence type="ECO:0000259" key="11">
    <source>
        <dbReference type="PROSITE" id="PS51975"/>
    </source>
</evidence>
<dbReference type="Gene3D" id="3.30.420.10">
    <property type="entry name" value="Ribonuclease H-like superfamily/Ribonuclease H"/>
    <property type="match status" value="2"/>
</dbReference>
<name>A0A2A4J560_HELVI</name>
<feature type="binding site" evidence="9">
    <location>
        <position position="43"/>
    </location>
    <ligand>
        <name>a divalent metal cation</name>
        <dbReference type="ChEBI" id="CHEBI:60240"/>
    </ligand>
</feature>
<evidence type="ECO:0000256" key="6">
    <source>
        <dbReference type="ARBA" id="ARBA00022759"/>
    </source>
</evidence>
<protein>
    <recommendedName>
        <fullName evidence="10">Ribonuclease</fullName>
        <ecNumber evidence="10">3.1.26.4</ecNumber>
    </recommendedName>
</protein>
<keyword evidence="6 9" id="KW-0255">Endonuclease</keyword>
<dbReference type="GO" id="GO:0032299">
    <property type="term" value="C:ribonuclease H2 complex"/>
    <property type="evidence" value="ECO:0007669"/>
    <property type="project" value="TreeGrafter"/>
</dbReference>
<keyword evidence="4 9" id="KW-0540">Nuclease</keyword>
<comment type="caution">
    <text evidence="12">The sequence shown here is derived from an EMBL/GenBank/DDBJ whole genome shotgun (WGS) entry which is preliminary data.</text>
</comment>
<dbReference type="GO" id="GO:0046872">
    <property type="term" value="F:metal ion binding"/>
    <property type="evidence" value="ECO:0007669"/>
    <property type="project" value="UniProtKB-KW"/>
</dbReference>
<comment type="catalytic activity">
    <reaction evidence="1 9 10">
        <text>Endonucleolytic cleavage to 5'-phosphomonoester.</text>
        <dbReference type="EC" id="3.1.26.4"/>
    </reaction>
</comment>
<dbReference type="InterPro" id="IPR036397">
    <property type="entry name" value="RNaseH_sf"/>
</dbReference>
<comment type="cofactor">
    <cofactor evidence="9">
        <name>Mn(2+)</name>
        <dbReference type="ChEBI" id="CHEBI:29035"/>
    </cofactor>
    <cofactor evidence="9">
        <name>Mg(2+)</name>
        <dbReference type="ChEBI" id="CHEBI:18420"/>
    </cofactor>
    <text evidence="9">Manganese or magnesium. Binds 1 divalent metal ion per monomer in the absence of substrate. May bind a second metal ion after substrate binding.</text>
</comment>
<dbReference type="NCBIfam" id="TIGR00729">
    <property type="entry name" value="ribonuclease HII"/>
    <property type="match status" value="2"/>
</dbReference>
<comment type="function">
    <text evidence="8">Catalytic subunit of RNase HII, an endonuclease that specifically degrades the RNA of RNA:DNA hybrids. Participates in DNA replication, possibly by mediating the removal of lagging-strand Okazaki fragment RNA primers during DNA replication. Mediates the excision of single ribonucleotides from DNA:RNA duplexes.</text>
</comment>
<evidence type="ECO:0000313" key="12">
    <source>
        <dbReference type="EMBL" id="PCG67277.1"/>
    </source>
</evidence>
<evidence type="ECO:0000256" key="1">
    <source>
        <dbReference type="ARBA" id="ARBA00000077"/>
    </source>
</evidence>
<reference evidence="12" key="1">
    <citation type="submission" date="2017-09" db="EMBL/GenBank/DDBJ databases">
        <title>Contemporary evolution of a Lepidopteran species, Heliothis virescens, in response to modern agricultural practices.</title>
        <authorList>
            <person name="Fritz M.L."/>
            <person name="Deyonke A.M."/>
            <person name="Papanicolaou A."/>
            <person name="Micinski S."/>
            <person name="Westbrook J."/>
            <person name="Gould F."/>
        </authorList>
    </citation>
    <scope>NUCLEOTIDE SEQUENCE [LARGE SCALE GENOMIC DNA]</scope>
    <source>
        <strain evidence="12">HvINT-</strain>
        <tissue evidence="12">Whole body</tissue>
    </source>
</reference>
<sequence>MTIKSLQELKDFIKSKDNVRNFINCSDVPDICKTEPCMLGVDEAGRGPVLGPMVYGIAYCPVDQTKILHTLGCADSKALTEEKRDDIFTKMLTEEDSLNNVGWVAEVISPNYISNSMYRRAKHSLNEVSMNSAISLIKKAAESGANITEVYVDTVGPPEKYQAKLAEIFPNYKITVAKKADSIYPIVSAASIVAKVTRDHALKVWQFLEGLEMAHTEFGSGYPGELKDFIKSKDNVRNFINCSDVPDICKTEPCMLGVDEAGRGPVLGPMVYGIAYCPVDQTKILHTLGCADSKALTEEKRDDIFTKMLTEEDSLNNVGWVAEVISPNYISNSMYRRAKHSLNEVSMNSAISLIKKAAESGANITEVYVDTVGPPEKYQAKLAEIFPNYKITVAKKADSIYPIVSAASIVAKVTRDHALKVWQFLEGLEMAHTEFGSGYPGDPLTKKFIREQIDNVFGYPMLVRFSWSTAEHMLQEKAATCTFEEVDDQGSTKKPKKSISSFFAKPDEEKARKRHKFFEERHLTVSNPFE</sequence>
<dbReference type="InterPro" id="IPR023160">
    <property type="entry name" value="RNase_HII_hlx-loop-hlx_cap_dom"/>
</dbReference>
<dbReference type="Pfam" id="PF01351">
    <property type="entry name" value="RNase_HII"/>
    <property type="match status" value="2"/>
</dbReference>
<evidence type="ECO:0000256" key="3">
    <source>
        <dbReference type="ARBA" id="ARBA00007058"/>
    </source>
</evidence>
<feature type="binding site" evidence="9">
    <location>
        <position position="259"/>
    </location>
    <ligand>
        <name>a divalent metal cation</name>
        <dbReference type="ChEBI" id="CHEBI:60240"/>
    </ligand>
</feature>
<keyword evidence="7 9" id="KW-0378">Hydrolase</keyword>
<keyword evidence="5 9" id="KW-0479">Metal-binding</keyword>
<evidence type="ECO:0000256" key="2">
    <source>
        <dbReference type="ARBA" id="ARBA00001946"/>
    </source>
</evidence>
<dbReference type="FunFam" id="1.10.10.460:FF:000001">
    <property type="entry name" value="Ribonuclease"/>
    <property type="match status" value="1"/>
</dbReference>
<dbReference type="GO" id="GO:0043137">
    <property type="term" value="P:DNA replication, removal of RNA primer"/>
    <property type="evidence" value="ECO:0007669"/>
    <property type="project" value="TreeGrafter"/>
</dbReference>
<dbReference type="InterPro" id="IPR024567">
    <property type="entry name" value="RNase_HII/HIII_dom"/>
</dbReference>
<feature type="binding site" evidence="9">
    <location>
        <position position="260"/>
    </location>
    <ligand>
        <name>a divalent metal cation</name>
        <dbReference type="ChEBI" id="CHEBI:60240"/>
    </ligand>
</feature>
<dbReference type="InterPro" id="IPR001352">
    <property type="entry name" value="RNase_HII/HIII"/>
</dbReference>
<feature type="binding site" evidence="9">
    <location>
        <position position="370"/>
    </location>
    <ligand>
        <name>a divalent metal cation</name>
        <dbReference type="ChEBI" id="CHEBI:60240"/>
    </ligand>
</feature>
<evidence type="ECO:0000256" key="5">
    <source>
        <dbReference type="ARBA" id="ARBA00022723"/>
    </source>
</evidence>
<dbReference type="PANTHER" id="PTHR10954:SF7">
    <property type="entry name" value="RIBONUCLEASE H2 SUBUNIT A"/>
    <property type="match status" value="1"/>
</dbReference>
<dbReference type="SUPFAM" id="SSF53098">
    <property type="entry name" value="Ribonuclease H-like"/>
    <property type="match status" value="2"/>
</dbReference>